<dbReference type="PANTHER" id="PTHR37423:SF2">
    <property type="entry name" value="MEMBRANE-BOUND LYTIC MUREIN TRANSGLYCOSYLASE C"/>
    <property type="match status" value="1"/>
</dbReference>
<dbReference type="KEGG" id="nhl:Nhal_1524"/>
<evidence type="ECO:0000313" key="5">
    <source>
        <dbReference type="Proteomes" id="UP000001844"/>
    </source>
</evidence>
<protein>
    <submittedName>
        <fullName evidence="4">Lytic transglycosylase catalytic</fullName>
    </submittedName>
</protein>
<dbReference type="Gene3D" id="1.10.530.10">
    <property type="match status" value="1"/>
</dbReference>
<dbReference type="RefSeq" id="WP_013032554.1">
    <property type="nucleotide sequence ID" value="NC_013960.1"/>
</dbReference>
<evidence type="ECO:0000259" key="3">
    <source>
        <dbReference type="Pfam" id="PF01464"/>
    </source>
</evidence>
<proteinExistence type="inferred from homology"/>
<dbReference type="CDD" id="cd00254">
    <property type="entry name" value="LT-like"/>
    <property type="match status" value="1"/>
</dbReference>
<dbReference type="SUPFAM" id="SSF53955">
    <property type="entry name" value="Lysozyme-like"/>
    <property type="match status" value="1"/>
</dbReference>
<dbReference type="InterPro" id="IPR008258">
    <property type="entry name" value="Transglycosylase_SLT_dom_1"/>
</dbReference>
<dbReference type="InterPro" id="IPR023346">
    <property type="entry name" value="Lysozyme-like_dom_sf"/>
</dbReference>
<dbReference type="eggNOG" id="COG0741">
    <property type="taxonomic scope" value="Bacteria"/>
</dbReference>
<comment type="similarity">
    <text evidence="1">Belongs to the transglycosylase Slt family.</text>
</comment>
<dbReference type="STRING" id="472759.Nhal_1524"/>
<feature type="signal peptide" evidence="2">
    <location>
        <begin position="1"/>
        <end position="22"/>
    </location>
</feature>
<evidence type="ECO:0000256" key="1">
    <source>
        <dbReference type="ARBA" id="ARBA00007734"/>
    </source>
</evidence>
<dbReference type="AlphaFoldDB" id="D5C1N2"/>
<dbReference type="Proteomes" id="UP000001844">
    <property type="component" value="Chromosome"/>
</dbReference>
<gene>
    <name evidence="4" type="ordered locus">Nhal_1524</name>
</gene>
<feature type="domain" description="Transglycosylase SLT" evidence="3">
    <location>
        <begin position="58"/>
        <end position="156"/>
    </location>
</feature>
<dbReference type="HOGENOM" id="CLU_1041446_0_0_6"/>
<reference evidence="5" key="1">
    <citation type="submission" date="2010-04" db="EMBL/GenBank/DDBJ databases">
        <title>Complete genome sequence of Nitrosococcus halophilus Nc4, a salt-adapted, aerobic obligate ammonia-oxidizing sulfur purple bacterium.</title>
        <authorList>
            <consortium name="US DOE Joint Genome Institute"/>
            <person name="Campbell M.A."/>
            <person name="Malfatti S.A."/>
            <person name="Chain P.S.G."/>
            <person name="Heidelberg J.F."/>
            <person name="Ward B.B."/>
            <person name="Klotz M.G."/>
        </authorList>
    </citation>
    <scope>NUCLEOTIDE SEQUENCE [LARGE SCALE GENOMIC DNA]</scope>
    <source>
        <strain evidence="5">Nc4</strain>
    </source>
</reference>
<dbReference type="PANTHER" id="PTHR37423">
    <property type="entry name" value="SOLUBLE LYTIC MUREIN TRANSGLYCOSYLASE-RELATED"/>
    <property type="match status" value="1"/>
</dbReference>
<dbReference type="CAZy" id="GH23">
    <property type="family name" value="Glycoside Hydrolase Family 23"/>
</dbReference>
<name>D5C1N2_NITHN</name>
<dbReference type="OrthoDB" id="92254at2"/>
<sequence>MKSFAAPLLWIGLLLAPLAVIATSHPLPSTFDLEKNWQQYFTTQAEIEPELRYPHEHCFRQAAEKFELPLTLLLAIARGESDFNPRARSNRDAYGLMQIRWPVTAKHLGIQRLNELYDPCTNVQAGARYLRELLNRYQNNLHLALAAYNYGPGNIQVGARASEIPKGAHWYSGYIYRHLQYVQGRSGAPEGERVPYDREGKLEILVFHRPYRAEAFISYLKAQAPSLRLDWFHIGLNRFRVVLLYRNRTELSKGKQLLQNFGVSLSR</sequence>
<feature type="chain" id="PRO_5003070267" evidence="2">
    <location>
        <begin position="23"/>
        <end position="267"/>
    </location>
</feature>
<evidence type="ECO:0000256" key="2">
    <source>
        <dbReference type="SAM" id="SignalP"/>
    </source>
</evidence>
<keyword evidence="5" id="KW-1185">Reference proteome</keyword>
<dbReference type="Pfam" id="PF01464">
    <property type="entry name" value="SLT"/>
    <property type="match status" value="1"/>
</dbReference>
<organism evidence="4 5">
    <name type="scientific">Nitrosococcus halophilus (strain Nc4)</name>
    <dbReference type="NCBI Taxonomy" id="472759"/>
    <lineage>
        <taxon>Bacteria</taxon>
        <taxon>Pseudomonadati</taxon>
        <taxon>Pseudomonadota</taxon>
        <taxon>Gammaproteobacteria</taxon>
        <taxon>Chromatiales</taxon>
        <taxon>Chromatiaceae</taxon>
        <taxon>Nitrosococcus</taxon>
    </lineage>
</organism>
<dbReference type="EMBL" id="CP001798">
    <property type="protein sequence ID" value="ADE14665.1"/>
    <property type="molecule type" value="Genomic_DNA"/>
</dbReference>
<evidence type="ECO:0000313" key="4">
    <source>
        <dbReference type="EMBL" id="ADE14665.1"/>
    </source>
</evidence>
<accession>D5C1N2</accession>
<keyword evidence="2" id="KW-0732">Signal</keyword>